<dbReference type="GeneID" id="27336620"/>
<dbReference type="Proteomes" id="UP000053328">
    <property type="component" value="Unassembled WGS sequence"/>
</dbReference>
<dbReference type="EMBL" id="KN847498">
    <property type="protein sequence ID" value="KIW12261.1"/>
    <property type="molecule type" value="Genomic_DNA"/>
</dbReference>
<dbReference type="AlphaFoldDB" id="A0A0D1YBF1"/>
<organism evidence="1 2">
    <name type="scientific">Exophiala spinifera</name>
    <dbReference type="NCBI Taxonomy" id="91928"/>
    <lineage>
        <taxon>Eukaryota</taxon>
        <taxon>Fungi</taxon>
        <taxon>Dikarya</taxon>
        <taxon>Ascomycota</taxon>
        <taxon>Pezizomycotina</taxon>
        <taxon>Eurotiomycetes</taxon>
        <taxon>Chaetothyriomycetidae</taxon>
        <taxon>Chaetothyriales</taxon>
        <taxon>Herpotrichiellaceae</taxon>
        <taxon>Exophiala</taxon>
    </lineage>
</organism>
<gene>
    <name evidence="1" type="ORF">PV08_09537</name>
</gene>
<reference evidence="1 2" key="1">
    <citation type="submission" date="2015-01" db="EMBL/GenBank/DDBJ databases">
        <title>The Genome Sequence of Exophiala spinifera CBS89968.</title>
        <authorList>
            <consortium name="The Broad Institute Genomics Platform"/>
            <person name="Cuomo C."/>
            <person name="de Hoog S."/>
            <person name="Gorbushina A."/>
            <person name="Stielow B."/>
            <person name="Teixiera M."/>
            <person name="Abouelleil A."/>
            <person name="Chapman S.B."/>
            <person name="Priest M."/>
            <person name="Young S.K."/>
            <person name="Wortman J."/>
            <person name="Nusbaum C."/>
            <person name="Birren B."/>
        </authorList>
    </citation>
    <scope>NUCLEOTIDE SEQUENCE [LARGE SCALE GENOMIC DNA]</scope>
    <source>
        <strain evidence="1 2">CBS 89968</strain>
    </source>
</reference>
<dbReference type="OrthoDB" id="1638493at2759"/>
<dbReference type="STRING" id="91928.A0A0D1YBF1"/>
<dbReference type="RefSeq" id="XP_016232477.1">
    <property type="nucleotide sequence ID" value="XM_016383854.1"/>
</dbReference>
<proteinExistence type="predicted"/>
<name>A0A0D1YBF1_9EURO</name>
<evidence type="ECO:0000313" key="2">
    <source>
        <dbReference type="Proteomes" id="UP000053328"/>
    </source>
</evidence>
<dbReference type="VEuPathDB" id="FungiDB:PV08_09537"/>
<keyword evidence="2" id="KW-1185">Reference proteome</keyword>
<dbReference type="HOGENOM" id="CLU_066899_0_0_1"/>
<accession>A0A0D1YBF1</accession>
<evidence type="ECO:0008006" key="3">
    <source>
        <dbReference type="Google" id="ProtNLM"/>
    </source>
</evidence>
<evidence type="ECO:0000313" key="1">
    <source>
        <dbReference type="EMBL" id="KIW12261.1"/>
    </source>
</evidence>
<sequence length="355" mass="40865">MAMQHLAPEIMVHIYESLTSVSDIINLSLTCHYFHDLLPKSQKLSLFFGALDKEMGPLDEILQLLTQNDNQMLHVRRSPTLSFALLTQAAAVGRTAERLVMLYPSFRWTEAESMSRRFLDAVEARRLRRAVYRFWSYTQAFHGRFGRVPRFDIMPSAERMQLLRTWPTDELCELEDLRCTLEQLLATEICPTDGEVWSRMSDDTRHVHFYAPPAFGHTSFFDRSYPGSVGSYSDVFHSSRDIVVLDRTKPSVQELRHRHMLGWGSDIHSFYLVQSFLKFSPAQILWLYDTAVSKADVEKYIETHTGDPCFFESGSMLFHDWVTVLHTRGVDVQSTREAIWQGTAGIVLDGLPSET</sequence>
<protein>
    <recommendedName>
        <fullName evidence="3">F-box domain-containing protein</fullName>
    </recommendedName>
</protein>